<feature type="coiled-coil region" evidence="1">
    <location>
        <begin position="70"/>
        <end position="97"/>
    </location>
</feature>
<evidence type="ECO:0000313" key="2">
    <source>
        <dbReference type="EMBL" id="PON64303.1"/>
    </source>
</evidence>
<accession>A0A2P5CTD2</accession>
<keyword evidence="3" id="KW-1185">Reference proteome</keyword>
<name>A0A2P5CTD2_PARAD</name>
<dbReference type="Pfam" id="PF13094">
    <property type="entry name" value="CENP-Q"/>
    <property type="match status" value="1"/>
</dbReference>
<gene>
    <name evidence="2" type="ORF">PanWU01x14_126170</name>
</gene>
<dbReference type="InterPro" id="IPR025212">
    <property type="entry name" value="CAD_CENP-Q"/>
</dbReference>
<dbReference type="Proteomes" id="UP000237105">
    <property type="component" value="Unassembled WGS sequence"/>
</dbReference>
<sequence length="140" mass="16222">MKLSQKIAMYEIFFTELQDYLTIQKDLSNQYEFSFEQARTQKKYLEAQLSPAQEKIVLLEKELCGKQGVTEILEKELSKFKASYSELNKEIVKLKDSYSCGVDDGMLKAFKEGKRSTWEVDKQTKDLEAVVRSKILCQVA</sequence>
<evidence type="ECO:0000313" key="3">
    <source>
        <dbReference type="Proteomes" id="UP000237105"/>
    </source>
</evidence>
<comment type="caution">
    <text evidence="2">The sequence shown here is derived from an EMBL/GenBank/DDBJ whole genome shotgun (WGS) entry which is preliminary data.</text>
</comment>
<protein>
    <submittedName>
        <fullName evidence="2">Uncharacterized protein</fullName>
    </submittedName>
</protein>
<keyword evidence="1" id="KW-0175">Coiled coil</keyword>
<dbReference type="EMBL" id="JXTB01000097">
    <property type="protein sequence ID" value="PON64303.1"/>
    <property type="molecule type" value="Genomic_DNA"/>
</dbReference>
<proteinExistence type="predicted"/>
<organism evidence="2 3">
    <name type="scientific">Parasponia andersonii</name>
    <name type="common">Sponia andersonii</name>
    <dbReference type="NCBI Taxonomy" id="3476"/>
    <lineage>
        <taxon>Eukaryota</taxon>
        <taxon>Viridiplantae</taxon>
        <taxon>Streptophyta</taxon>
        <taxon>Embryophyta</taxon>
        <taxon>Tracheophyta</taxon>
        <taxon>Spermatophyta</taxon>
        <taxon>Magnoliopsida</taxon>
        <taxon>eudicotyledons</taxon>
        <taxon>Gunneridae</taxon>
        <taxon>Pentapetalae</taxon>
        <taxon>rosids</taxon>
        <taxon>fabids</taxon>
        <taxon>Rosales</taxon>
        <taxon>Cannabaceae</taxon>
        <taxon>Parasponia</taxon>
    </lineage>
</organism>
<evidence type="ECO:0000256" key="1">
    <source>
        <dbReference type="SAM" id="Coils"/>
    </source>
</evidence>
<reference evidence="3" key="1">
    <citation type="submission" date="2016-06" db="EMBL/GenBank/DDBJ databases">
        <title>Parallel loss of symbiosis genes in relatives of nitrogen-fixing non-legume Parasponia.</title>
        <authorList>
            <person name="Van Velzen R."/>
            <person name="Holmer R."/>
            <person name="Bu F."/>
            <person name="Rutten L."/>
            <person name="Van Zeijl A."/>
            <person name="Liu W."/>
            <person name="Santuari L."/>
            <person name="Cao Q."/>
            <person name="Sharma T."/>
            <person name="Shen D."/>
            <person name="Roswanjaya Y."/>
            <person name="Wardhani T."/>
            <person name="Kalhor M.S."/>
            <person name="Jansen J."/>
            <person name="Van den Hoogen J."/>
            <person name="Gungor B."/>
            <person name="Hartog M."/>
            <person name="Hontelez J."/>
            <person name="Verver J."/>
            <person name="Yang W.-C."/>
            <person name="Schijlen E."/>
            <person name="Repin R."/>
            <person name="Schilthuizen M."/>
            <person name="Schranz E."/>
            <person name="Heidstra R."/>
            <person name="Miyata K."/>
            <person name="Fedorova E."/>
            <person name="Kohlen W."/>
            <person name="Bisseling T."/>
            <person name="Smit S."/>
            <person name="Geurts R."/>
        </authorList>
    </citation>
    <scope>NUCLEOTIDE SEQUENCE [LARGE SCALE GENOMIC DNA]</scope>
    <source>
        <strain evidence="3">cv. WU1-14</strain>
    </source>
</reference>
<dbReference type="AlphaFoldDB" id="A0A2P5CTD2"/>